<evidence type="ECO:0000313" key="2">
    <source>
        <dbReference type="Proteomes" id="UP000235388"/>
    </source>
</evidence>
<dbReference type="Proteomes" id="UP000235388">
    <property type="component" value="Unassembled WGS sequence"/>
</dbReference>
<comment type="caution">
    <text evidence="1">The sequence shown here is derived from an EMBL/GenBank/DDBJ whole genome shotgun (WGS) entry which is preliminary data.</text>
</comment>
<sequence>MANASGNWQPDSPATPRTPLVASCLFKGTPGALVTPTPQTCLSLGPEEPCDCHTYVCSAMICALAGRSWAQPAFTQQLPRPPPHNRQTFLPASVLVIMSGIEPVSS</sequence>
<protein>
    <submittedName>
        <fullName evidence="1">Uncharacterized protein</fullName>
    </submittedName>
</protein>
<evidence type="ECO:0000313" key="1">
    <source>
        <dbReference type="EMBL" id="PLW33627.1"/>
    </source>
</evidence>
<reference evidence="1 2" key="1">
    <citation type="submission" date="2017-11" db="EMBL/GenBank/DDBJ databases">
        <title>De novo assembly and phasing of dikaryotic genomes from two isolates of Puccinia coronata f. sp. avenae, the causal agent of oat crown rust.</title>
        <authorList>
            <person name="Miller M.E."/>
            <person name="Zhang Y."/>
            <person name="Omidvar V."/>
            <person name="Sperschneider J."/>
            <person name="Schwessinger B."/>
            <person name="Raley C."/>
            <person name="Palmer J.M."/>
            <person name="Garnica D."/>
            <person name="Upadhyaya N."/>
            <person name="Rathjen J."/>
            <person name="Taylor J.M."/>
            <person name="Park R.F."/>
            <person name="Dodds P.N."/>
            <person name="Hirsch C.D."/>
            <person name="Kianian S.F."/>
            <person name="Figueroa M."/>
        </authorList>
    </citation>
    <scope>NUCLEOTIDE SEQUENCE [LARGE SCALE GENOMIC DNA]</scope>
    <source>
        <strain evidence="1">12NC29</strain>
    </source>
</reference>
<gene>
    <name evidence="1" type="ORF">PCANC_23920</name>
</gene>
<organism evidence="1 2">
    <name type="scientific">Puccinia coronata f. sp. avenae</name>
    <dbReference type="NCBI Taxonomy" id="200324"/>
    <lineage>
        <taxon>Eukaryota</taxon>
        <taxon>Fungi</taxon>
        <taxon>Dikarya</taxon>
        <taxon>Basidiomycota</taxon>
        <taxon>Pucciniomycotina</taxon>
        <taxon>Pucciniomycetes</taxon>
        <taxon>Pucciniales</taxon>
        <taxon>Pucciniaceae</taxon>
        <taxon>Puccinia</taxon>
    </lineage>
</organism>
<name>A0A2N5U7A8_9BASI</name>
<dbReference type="EMBL" id="PGCJ01000295">
    <property type="protein sequence ID" value="PLW33627.1"/>
    <property type="molecule type" value="Genomic_DNA"/>
</dbReference>
<proteinExistence type="predicted"/>
<keyword evidence="2" id="KW-1185">Reference proteome</keyword>
<dbReference type="AlphaFoldDB" id="A0A2N5U7A8"/>
<accession>A0A2N5U7A8</accession>